<dbReference type="InterPro" id="IPR013766">
    <property type="entry name" value="Thioredoxin_domain"/>
</dbReference>
<dbReference type="OrthoDB" id="9780340at2"/>
<dbReference type="HOGENOM" id="CLU_000288_47_6_6"/>
<keyword evidence="1" id="KW-1133">Transmembrane helix</keyword>
<dbReference type="KEGG" id="avn:Avin_36300"/>
<dbReference type="PROSITE" id="PS51352">
    <property type="entry name" value="THIOREDOXIN_2"/>
    <property type="match status" value="1"/>
</dbReference>
<dbReference type="Proteomes" id="UP000002424">
    <property type="component" value="Chromosome"/>
</dbReference>
<feature type="transmembrane region" description="Helical" evidence="1">
    <location>
        <begin position="25"/>
        <end position="44"/>
    </location>
</feature>
<protein>
    <submittedName>
        <fullName evidence="3">DSBA oxidoreductase</fullName>
    </submittedName>
</protein>
<evidence type="ECO:0000256" key="1">
    <source>
        <dbReference type="SAM" id="Phobius"/>
    </source>
</evidence>
<name>C1DRB9_AZOVD</name>
<dbReference type="EMBL" id="CP001157">
    <property type="protein sequence ID" value="ACO79777.1"/>
    <property type="molecule type" value="Genomic_DNA"/>
</dbReference>
<dbReference type="CDD" id="cd02972">
    <property type="entry name" value="DsbA_family"/>
    <property type="match status" value="1"/>
</dbReference>
<dbReference type="EnsemblBacteria" id="ACO79777">
    <property type="protein sequence ID" value="ACO79777"/>
    <property type="gene ID" value="Avin_36300"/>
</dbReference>
<dbReference type="InterPro" id="IPR036249">
    <property type="entry name" value="Thioredoxin-like_sf"/>
</dbReference>
<evidence type="ECO:0000313" key="4">
    <source>
        <dbReference type="Proteomes" id="UP000002424"/>
    </source>
</evidence>
<dbReference type="Gene3D" id="3.40.30.10">
    <property type="entry name" value="Glutaredoxin"/>
    <property type="match status" value="1"/>
</dbReference>
<dbReference type="Pfam" id="PF13462">
    <property type="entry name" value="Thioredoxin_4"/>
    <property type="match status" value="1"/>
</dbReference>
<dbReference type="STRING" id="322710.Avin_36300"/>
<dbReference type="InterPro" id="IPR012336">
    <property type="entry name" value="Thioredoxin-like_fold"/>
</dbReference>
<feature type="domain" description="Thioredoxin" evidence="2">
    <location>
        <begin position="33"/>
        <end position="166"/>
    </location>
</feature>
<accession>C1DRB9</accession>
<dbReference type="SUPFAM" id="SSF52833">
    <property type="entry name" value="Thioredoxin-like"/>
    <property type="match status" value="1"/>
</dbReference>
<gene>
    <name evidence="3" type="ordered locus">Avin_36300</name>
</gene>
<keyword evidence="1" id="KW-0472">Membrane</keyword>
<reference evidence="3 4" key="1">
    <citation type="journal article" date="2009" name="J. Bacteriol.">
        <title>Genome sequence of Azotobacter vinelandii, an obligate aerobe specialized to support diverse anaerobic metabolic processes.</title>
        <authorList>
            <person name="Setubal J.C."/>
            <person name="dos Santos P."/>
            <person name="Goldman B.S."/>
            <person name="Ertesvag H."/>
            <person name="Espin G."/>
            <person name="Rubio L.M."/>
            <person name="Valla S."/>
            <person name="Almeida N.F."/>
            <person name="Balasubramanian D."/>
            <person name="Cromes L."/>
            <person name="Curatti L."/>
            <person name="Du Z."/>
            <person name="Godsy E."/>
            <person name="Goodner B."/>
            <person name="Hellner-Burris K."/>
            <person name="Hernandez J.A."/>
            <person name="Houmiel K."/>
            <person name="Imperial J."/>
            <person name="Kennedy C."/>
            <person name="Larson T.J."/>
            <person name="Latreille P."/>
            <person name="Ligon L.S."/>
            <person name="Lu J."/>
            <person name="Maerk M."/>
            <person name="Miller N.M."/>
            <person name="Norton S."/>
            <person name="O'Carroll I.P."/>
            <person name="Paulsen I."/>
            <person name="Raulfs E.C."/>
            <person name="Roemer R."/>
            <person name="Rosser J."/>
            <person name="Segura D."/>
            <person name="Slater S."/>
            <person name="Stricklin S.L."/>
            <person name="Studholme D.J."/>
            <person name="Sun J."/>
            <person name="Viana C.J."/>
            <person name="Wallin E."/>
            <person name="Wang B."/>
            <person name="Wheeler C."/>
            <person name="Zhu H."/>
            <person name="Dean D.R."/>
            <person name="Dixon R."/>
            <person name="Wood D."/>
        </authorList>
    </citation>
    <scope>NUCLEOTIDE SEQUENCE [LARGE SCALE GENOMIC DNA]</scope>
    <source>
        <strain evidence="4">DJ / ATCC BAA-1303</strain>
    </source>
</reference>
<dbReference type="AlphaFoldDB" id="C1DRB9"/>
<organism evidence="3 4">
    <name type="scientific">Azotobacter vinelandii (strain DJ / ATCC BAA-1303)</name>
    <dbReference type="NCBI Taxonomy" id="322710"/>
    <lineage>
        <taxon>Bacteria</taxon>
        <taxon>Pseudomonadati</taxon>
        <taxon>Pseudomonadota</taxon>
        <taxon>Gammaproteobacteria</taxon>
        <taxon>Pseudomonadales</taxon>
        <taxon>Pseudomonadaceae</taxon>
        <taxon>Azotobacter</taxon>
    </lineage>
</organism>
<sequence length="241" mass="26223">MKGERLSKRHTGVKGPQWNWVEDCLVPLLLVVALLGTVAILAYLHQEATRSETGPWPLGEPDARWTITEYADLECPYCKTYTPDLKRWVGRHPQVNLQWHHVPLPGHGQAAVHEARLVQCAGVHGGREAFWTAIDQVLARTGSNGLGFTGPLDVPNVKPDVLELCADTDPGIALLVEQQRIEAKKRGIQATPSVEITDNRSGRSLTLEGPADEATLLSAMDWLDRQASVGSEPPGANGGNP</sequence>
<evidence type="ECO:0000259" key="2">
    <source>
        <dbReference type="PROSITE" id="PS51352"/>
    </source>
</evidence>
<evidence type="ECO:0000313" key="3">
    <source>
        <dbReference type="EMBL" id="ACO79777.1"/>
    </source>
</evidence>
<keyword evidence="1" id="KW-0812">Transmembrane</keyword>
<dbReference type="GeneID" id="88186617"/>
<dbReference type="eggNOG" id="COG1651">
    <property type="taxonomic scope" value="Bacteria"/>
</dbReference>
<proteinExistence type="predicted"/>
<keyword evidence="4" id="KW-1185">Reference proteome</keyword>
<dbReference type="RefSeq" id="WP_012702154.1">
    <property type="nucleotide sequence ID" value="NC_012560.1"/>
</dbReference>